<dbReference type="Pfam" id="PF08327">
    <property type="entry name" value="AHSA1"/>
    <property type="match status" value="1"/>
</dbReference>
<name>A0ABN8GGW8_9BACL</name>
<feature type="domain" description="Activator of Hsp90 ATPase homologue 1/2-like C-terminal" evidence="2">
    <location>
        <begin position="15"/>
        <end position="129"/>
    </location>
</feature>
<accession>A0ABN8GGW8</accession>
<sequence>MMSGTIRQEVTFTAGPARIYEILTSSEQFSKASGGAPTEISTEEGGTFSCFGGMILGRNIELVPNKRVVQAWRVANWPEGVYSLVKFELQEKGSETLLIIDHSAFPEEQGEHLAAGWQTNYWEPIAKLLA</sequence>
<evidence type="ECO:0000313" key="3">
    <source>
        <dbReference type="EMBL" id="CAH1205996.1"/>
    </source>
</evidence>
<evidence type="ECO:0000313" key="4">
    <source>
        <dbReference type="Proteomes" id="UP000838821"/>
    </source>
</evidence>
<reference evidence="3" key="1">
    <citation type="submission" date="2022-01" db="EMBL/GenBank/DDBJ databases">
        <authorList>
            <person name="Criscuolo A."/>
        </authorList>
    </citation>
    <scope>NUCLEOTIDE SEQUENCE</scope>
    <source>
        <strain evidence="3">CIP111891</strain>
    </source>
</reference>
<dbReference type="EMBL" id="CAKMMW010000007">
    <property type="protein sequence ID" value="CAH1205996.1"/>
    <property type="molecule type" value="Genomic_DNA"/>
</dbReference>
<keyword evidence="4" id="KW-1185">Reference proteome</keyword>
<dbReference type="InterPro" id="IPR013538">
    <property type="entry name" value="ASHA1/2-like_C"/>
</dbReference>
<evidence type="ECO:0000256" key="1">
    <source>
        <dbReference type="ARBA" id="ARBA00006817"/>
    </source>
</evidence>
<gene>
    <name evidence="3" type="ORF">PAECIP111891_02737</name>
</gene>
<dbReference type="Proteomes" id="UP000838821">
    <property type="component" value="Unassembled WGS sequence"/>
</dbReference>
<proteinExistence type="inferred from homology"/>
<dbReference type="CDD" id="cd08892">
    <property type="entry name" value="SRPBCC_Aha1"/>
    <property type="match status" value="1"/>
</dbReference>
<comment type="caution">
    <text evidence="3">The sequence shown here is derived from an EMBL/GenBank/DDBJ whole genome shotgun (WGS) entry which is preliminary data.</text>
</comment>
<comment type="similarity">
    <text evidence="1">Belongs to the AHA1 family.</text>
</comment>
<protein>
    <recommendedName>
        <fullName evidence="2">Activator of Hsp90 ATPase homologue 1/2-like C-terminal domain-containing protein</fullName>
    </recommendedName>
</protein>
<organism evidence="3 4">
    <name type="scientific">Paenibacillus allorhizoplanae</name>
    <dbReference type="NCBI Taxonomy" id="2905648"/>
    <lineage>
        <taxon>Bacteria</taxon>
        <taxon>Bacillati</taxon>
        <taxon>Bacillota</taxon>
        <taxon>Bacilli</taxon>
        <taxon>Bacillales</taxon>
        <taxon>Paenibacillaceae</taxon>
        <taxon>Paenibacillus</taxon>
    </lineage>
</organism>
<dbReference type="InterPro" id="IPR023393">
    <property type="entry name" value="START-like_dom_sf"/>
</dbReference>
<evidence type="ECO:0000259" key="2">
    <source>
        <dbReference type="Pfam" id="PF08327"/>
    </source>
</evidence>
<dbReference type="SUPFAM" id="SSF55961">
    <property type="entry name" value="Bet v1-like"/>
    <property type="match status" value="1"/>
</dbReference>
<dbReference type="Gene3D" id="3.30.530.20">
    <property type="match status" value="1"/>
</dbReference>